<dbReference type="RefSeq" id="XP_003009197.1">
    <property type="nucleotide sequence ID" value="XM_003009151.1"/>
</dbReference>
<protein>
    <recommendedName>
        <fullName evidence="3">cutinase</fullName>
        <ecNumber evidence="3">3.1.1.74</ecNumber>
    </recommendedName>
</protein>
<keyword evidence="5" id="KW-0964">Secreted</keyword>
<reference evidence="14" key="1">
    <citation type="journal article" date="2011" name="PLoS Pathog.">
        <title>Comparative genomics yields insights into niche adaptation of plant vascular wilt pathogens.</title>
        <authorList>
            <person name="Klosterman S.J."/>
            <person name="Subbarao K.V."/>
            <person name="Kang S."/>
            <person name="Veronese P."/>
            <person name="Gold S.E."/>
            <person name="Thomma B.P.H.J."/>
            <person name="Chen Z."/>
            <person name="Henrissat B."/>
            <person name="Lee Y.-H."/>
            <person name="Park J."/>
            <person name="Garcia-Pedrajas M.D."/>
            <person name="Barbara D.J."/>
            <person name="Anchieta A."/>
            <person name="de Jonge R."/>
            <person name="Santhanam P."/>
            <person name="Maruthachalam K."/>
            <person name="Atallah Z."/>
            <person name="Amyotte S.G."/>
            <person name="Paz Z."/>
            <person name="Inderbitzin P."/>
            <person name="Hayes R.J."/>
            <person name="Heiman D.I."/>
            <person name="Young S."/>
            <person name="Zeng Q."/>
            <person name="Engels R."/>
            <person name="Galagan J."/>
            <person name="Cuomo C.A."/>
            <person name="Dobinson K.F."/>
            <person name="Ma L.-J."/>
        </authorList>
    </citation>
    <scope>NUCLEOTIDE SEQUENCE [LARGE SCALE GENOMIC DNA]</scope>
    <source>
        <strain evidence="14">VaMs.102 / ATCC MYA-4576 / FGSC 10136</strain>
    </source>
</reference>
<evidence type="ECO:0000256" key="7">
    <source>
        <dbReference type="ARBA" id="ARBA00022801"/>
    </source>
</evidence>
<keyword evidence="6 12" id="KW-0732">Signal</keyword>
<feature type="chain" id="PRO_5003000538" description="cutinase" evidence="12">
    <location>
        <begin position="31"/>
        <end position="222"/>
    </location>
</feature>
<evidence type="ECO:0000313" key="13">
    <source>
        <dbReference type="EMBL" id="EEY14771.1"/>
    </source>
</evidence>
<keyword evidence="4" id="KW-0719">Serine esterase</keyword>
<dbReference type="Gene3D" id="3.40.50.1820">
    <property type="entry name" value="alpha/beta hydrolase"/>
    <property type="match status" value="1"/>
</dbReference>
<feature type="region of interest" description="Disordered" evidence="11">
    <location>
        <begin position="181"/>
        <end position="222"/>
    </location>
</feature>
<keyword evidence="9" id="KW-1015">Disulfide bond</keyword>
<evidence type="ECO:0000256" key="8">
    <source>
        <dbReference type="ARBA" id="ARBA00023026"/>
    </source>
</evidence>
<dbReference type="InterPro" id="IPR000675">
    <property type="entry name" value="Cutinase/axe"/>
</dbReference>
<dbReference type="GO" id="GO:0005576">
    <property type="term" value="C:extracellular region"/>
    <property type="evidence" value="ECO:0007669"/>
    <property type="project" value="UniProtKB-SubCell"/>
</dbReference>
<dbReference type="Proteomes" id="UP000008698">
    <property type="component" value="Unassembled WGS sequence"/>
</dbReference>
<organism evidence="14">
    <name type="scientific">Verticillium alfalfae (strain VaMs.102 / ATCC MYA-4576 / FGSC 10136)</name>
    <name type="common">Verticillium wilt of alfalfa</name>
    <name type="synonym">Verticillium albo-atrum</name>
    <dbReference type="NCBI Taxonomy" id="526221"/>
    <lineage>
        <taxon>Eukaryota</taxon>
        <taxon>Fungi</taxon>
        <taxon>Dikarya</taxon>
        <taxon>Ascomycota</taxon>
        <taxon>Pezizomycotina</taxon>
        <taxon>Sordariomycetes</taxon>
        <taxon>Hypocreomycetidae</taxon>
        <taxon>Glomerellales</taxon>
        <taxon>Plectosphaerellaceae</taxon>
        <taxon>Verticillium</taxon>
    </lineage>
</organism>
<comment type="similarity">
    <text evidence="2">Belongs to the cutinase family.</text>
</comment>
<dbReference type="GO" id="GO:0050525">
    <property type="term" value="F:cutinase activity"/>
    <property type="evidence" value="ECO:0007669"/>
    <property type="project" value="UniProtKB-EC"/>
</dbReference>
<evidence type="ECO:0000256" key="1">
    <source>
        <dbReference type="ARBA" id="ARBA00004613"/>
    </source>
</evidence>
<dbReference type="PANTHER" id="PTHR48250:SF3">
    <property type="entry name" value="CUTINASE 1-RELATED"/>
    <property type="match status" value="1"/>
</dbReference>
<evidence type="ECO:0000313" key="14">
    <source>
        <dbReference type="Proteomes" id="UP000008698"/>
    </source>
</evidence>
<evidence type="ECO:0000256" key="5">
    <source>
        <dbReference type="ARBA" id="ARBA00022525"/>
    </source>
</evidence>
<accession>C9S7L0</accession>
<dbReference type="HOGENOM" id="CLU_1246172_0_0_1"/>
<proteinExistence type="inferred from homology"/>
<feature type="signal peptide" evidence="12">
    <location>
        <begin position="1"/>
        <end position="30"/>
    </location>
</feature>
<evidence type="ECO:0000256" key="3">
    <source>
        <dbReference type="ARBA" id="ARBA00013095"/>
    </source>
</evidence>
<evidence type="ECO:0000256" key="11">
    <source>
        <dbReference type="SAM" id="MobiDB-lite"/>
    </source>
</evidence>
<dbReference type="PANTHER" id="PTHR48250">
    <property type="entry name" value="CUTINASE 2-RELATED"/>
    <property type="match status" value="1"/>
</dbReference>
<name>C9S7L0_VERA1</name>
<keyword evidence="8" id="KW-0843">Virulence</keyword>
<evidence type="ECO:0000256" key="12">
    <source>
        <dbReference type="SAM" id="SignalP"/>
    </source>
</evidence>
<dbReference type="InterPro" id="IPR029058">
    <property type="entry name" value="AB_hydrolase_fold"/>
</dbReference>
<dbReference type="EMBL" id="DS985214">
    <property type="protein sequence ID" value="EEY14771.1"/>
    <property type="molecule type" value="Genomic_DNA"/>
</dbReference>
<evidence type="ECO:0000256" key="2">
    <source>
        <dbReference type="ARBA" id="ARBA00007534"/>
    </source>
</evidence>
<gene>
    <name evidence="13" type="ORF">VDBG_00880</name>
</gene>
<dbReference type="OrthoDB" id="2975078at2759"/>
<dbReference type="GO" id="GO:0016052">
    <property type="term" value="P:carbohydrate catabolic process"/>
    <property type="evidence" value="ECO:0007669"/>
    <property type="project" value="TreeGrafter"/>
</dbReference>
<evidence type="ECO:0000256" key="10">
    <source>
        <dbReference type="ARBA" id="ARBA00034045"/>
    </source>
</evidence>
<dbReference type="SUPFAM" id="SSF53474">
    <property type="entry name" value="alpha/beta-Hydrolases"/>
    <property type="match status" value="1"/>
</dbReference>
<evidence type="ECO:0000256" key="6">
    <source>
        <dbReference type="ARBA" id="ARBA00022729"/>
    </source>
</evidence>
<dbReference type="GeneID" id="9530775"/>
<evidence type="ECO:0000256" key="9">
    <source>
        <dbReference type="ARBA" id="ARBA00023157"/>
    </source>
</evidence>
<dbReference type="eggNOG" id="ENOG502S3AW">
    <property type="taxonomic scope" value="Eukaryota"/>
</dbReference>
<sequence length="222" mass="23064">MFHTSPIRSIRRVAIALGVLACHFVTRTHGLPSPAADAMTAGEWLERTDASALAPRQDIPPGLGQFPAGPLNQFLRIISSLPTGERALDAVAKILTPLQQGLATAAGIDTTREDLAQEAPCAAVTVVFARGTTEPGSVGLIAGPPFFDALRDQLGAETLAVQGVAYPGHLLPGFNRNGTDGVPSMLSKNHAAERAAGPKTGGPGQDGQLRQKDSHQNLAETA</sequence>
<comment type="subcellular location">
    <subcellularLocation>
        <location evidence="1">Secreted</location>
    </subcellularLocation>
</comment>
<dbReference type="Pfam" id="PF01083">
    <property type="entry name" value="Cutinase"/>
    <property type="match status" value="1"/>
</dbReference>
<dbReference type="KEGG" id="val:VDBG_00880"/>
<comment type="catalytic activity">
    <reaction evidence="10">
        <text>cutin + H2O = cutin monomers.</text>
        <dbReference type="EC" id="3.1.1.74"/>
    </reaction>
</comment>
<keyword evidence="14" id="KW-1185">Reference proteome</keyword>
<keyword evidence="7" id="KW-0378">Hydrolase</keyword>
<dbReference type="AlphaFoldDB" id="C9S7L0"/>
<evidence type="ECO:0000256" key="4">
    <source>
        <dbReference type="ARBA" id="ARBA00022487"/>
    </source>
</evidence>
<dbReference type="InterPro" id="IPR011150">
    <property type="entry name" value="Cutinase_monf"/>
</dbReference>
<dbReference type="EC" id="3.1.1.74" evidence="3"/>